<keyword evidence="1" id="KW-0472">Membrane</keyword>
<sequence>MDTQARSPSRHEPKRHTAPLSFFNPTRVLFTSEIASSKPSLSGHVPVSTNTANLISHPAVTYKWTSRNNRKGRHAVSIDLSRWTSRDKELTRRPTTSWQTTLRGIWRMFTKFPVWDVSYDVATIFTLGSVVWVFNAFFVWLPLAAPRTEFTNEELYGGGITAFIGATIFEIGSILLMAEAVNENRTACFGWALERALSSDSEKASVDGLHLRPTESHCTHHHKNRRNLVGRAVTMGSMPRPGSKLQPQERSWIWFPSVQELRNHYIRELGFLASLTQLVAASIFWIAGFTALPGIYDHMSRTVTIVLYWTPQVVGGTGFILSGALFMLETQERWYKPAFQTLGWWIGAWNFIGGVGFTLCPAFGYDESSWAQYQACLSTFWASWAFLIGSVLQWYESLEKHPLEVKSTKDKA</sequence>
<feature type="transmembrane region" description="Helical" evidence="1">
    <location>
        <begin position="370"/>
        <end position="392"/>
    </location>
</feature>
<dbReference type="EMBL" id="ML976673">
    <property type="protein sequence ID" value="KAF1974774.1"/>
    <property type="molecule type" value="Genomic_DNA"/>
</dbReference>
<dbReference type="OrthoDB" id="2603at2759"/>
<feature type="transmembrane region" description="Helical" evidence="1">
    <location>
        <begin position="342"/>
        <end position="364"/>
    </location>
</feature>
<dbReference type="AlphaFoldDB" id="A0A6A5VC99"/>
<evidence type="ECO:0000313" key="2">
    <source>
        <dbReference type="EMBL" id="KAF1974774.1"/>
    </source>
</evidence>
<feature type="transmembrane region" description="Helical" evidence="1">
    <location>
        <begin position="117"/>
        <end position="143"/>
    </location>
</feature>
<feature type="transmembrane region" description="Helical" evidence="1">
    <location>
        <begin position="308"/>
        <end position="330"/>
    </location>
</feature>
<evidence type="ECO:0000313" key="3">
    <source>
        <dbReference type="Proteomes" id="UP000800036"/>
    </source>
</evidence>
<proteinExistence type="predicted"/>
<name>A0A6A5VC99_9PLEO</name>
<keyword evidence="3" id="KW-1185">Reference proteome</keyword>
<evidence type="ECO:0008006" key="4">
    <source>
        <dbReference type="Google" id="ProtNLM"/>
    </source>
</evidence>
<gene>
    <name evidence="2" type="ORF">BU23DRAFT_90715</name>
</gene>
<dbReference type="Proteomes" id="UP000800036">
    <property type="component" value="Unassembled WGS sequence"/>
</dbReference>
<organism evidence="2 3">
    <name type="scientific">Bimuria novae-zelandiae CBS 107.79</name>
    <dbReference type="NCBI Taxonomy" id="1447943"/>
    <lineage>
        <taxon>Eukaryota</taxon>
        <taxon>Fungi</taxon>
        <taxon>Dikarya</taxon>
        <taxon>Ascomycota</taxon>
        <taxon>Pezizomycotina</taxon>
        <taxon>Dothideomycetes</taxon>
        <taxon>Pleosporomycetidae</taxon>
        <taxon>Pleosporales</taxon>
        <taxon>Massarineae</taxon>
        <taxon>Didymosphaeriaceae</taxon>
        <taxon>Bimuria</taxon>
    </lineage>
</organism>
<evidence type="ECO:0000256" key="1">
    <source>
        <dbReference type="SAM" id="Phobius"/>
    </source>
</evidence>
<feature type="transmembrane region" description="Helical" evidence="1">
    <location>
        <begin position="269"/>
        <end position="296"/>
    </location>
</feature>
<keyword evidence="1" id="KW-1133">Transmembrane helix</keyword>
<protein>
    <recommendedName>
        <fullName evidence="4">Integral membrane protein</fullName>
    </recommendedName>
</protein>
<feature type="transmembrane region" description="Helical" evidence="1">
    <location>
        <begin position="155"/>
        <end position="176"/>
    </location>
</feature>
<keyword evidence="1" id="KW-0812">Transmembrane</keyword>
<reference evidence="2" key="1">
    <citation type="journal article" date="2020" name="Stud. Mycol.">
        <title>101 Dothideomycetes genomes: a test case for predicting lifestyles and emergence of pathogens.</title>
        <authorList>
            <person name="Haridas S."/>
            <person name="Albert R."/>
            <person name="Binder M."/>
            <person name="Bloem J."/>
            <person name="Labutti K."/>
            <person name="Salamov A."/>
            <person name="Andreopoulos B."/>
            <person name="Baker S."/>
            <person name="Barry K."/>
            <person name="Bills G."/>
            <person name="Bluhm B."/>
            <person name="Cannon C."/>
            <person name="Castanera R."/>
            <person name="Culley D."/>
            <person name="Daum C."/>
            <person name="Ezra D."/>
            <person name="Gonzalez J."/>
            <person name="Henrissat B."/>
            <person name="Kuo A."/>
            <person name="Liang C."/>
            <person name="Lipzen A."/>
            <person name="Lutzoni F."/>
            <person name="Magnuson J."/>
            <person name="Mondo S."/>
            <person name="Nolan M."/>
            <person name="Ohm R."/>
            <person name="Pangilinan J."/>
            <person name="Park H.-J."/>
            <person name="Ramirez L."/>
            <person name="Alfaro M."/>
            <person name="Sun H."/>
            <person name="Tritt A."/>
            <person name="Yoshinaga Y."/>
            <person name="Zwiers L.-H."/>
            <person name="Turgeon B."/>
            <person name="Goodwin S."/>
            <person name="Spatafora J."/>
            <person name="Crous P."/>
            <person name="Grigoriev I."/>
        </authorList>
    </citation>
    <scope>NUCLEOTIDE SEQUENCE</scope>
    <source>
        <strain evidence="2">CBS 107.79</strain>
    </source>
</reference>
<accession>A0A6A5VC99</accession>